<dbReference type="Gene3D" id="3.80.10.10">
    <property type="entry name" value="Ribonuclease Inhibitor"/>
    <property type="match status" value="1"/>
</dbReference>
<dbReference type="SUPFAM" id="SSF52047">
    <property type="entry name" value="RNI-like"/>
    <property type="match status" value="1"/>
</dbReference>
<dbReference type="InterPro" id="IPR032675">
    <property type="entry name" value="LRR_dom_sf"/>
</dbReference>
<organism evidence="2">
    <name type="scientific">Ananas comosus var. bracteatus</name>
    <name type="common">red pineapple</name>
    <dbReference type="NCBI Taxonomy" id="296719"/>
    <lineage>
        <taxon>Eukaryota</taxon>
        <taxon>Viridiplantae</taxon>
        <taxon>Streptophyta</taxon>
        <taxon>Embryophyta</taxon>
        <taxon>Tracheophyta</taxon>
        <taxon>Spermatophyta</taxon>
        <taxon>Magnoliopsida</taxon>
        <taxon>Liliopsida</taxon>
        <taxon>Poales</taxon>
        <taxon>Bromeliaceae</taxon>
        <taxon>Bromelioideae</taxon>
        <taxon>Ananas</taxon>
    </lineage>
</organism>
<keyword evidence="1" id="KW-0472">Membrane</keyword>
<evidence type="ECO:0000313" key="2">
    <source>
        <dbReference type="EMBL" id="CAD1845858.1"/>
    </source>
</evidence>
<reference evidence="2" key="1">
    <citation type="submission" date="2020-07" db="EMBL/GenBank/DDBJ databases">
        <authorList>
            <person name="Lin J."/>
        </authorList>
    </citation>
    <scope>NUCLEOTIDE SEQUENCE</scope>
</reference>
<protein>
    <submittedName>
        <fullName evidence="2">Uncharacterized protein</fullName>
    </submittedName>
</protein>
<keyword evidence="1" id="KW-1133">Transmembrane helix</keyword>
<proteinExistence type="predicted"/>
<name>A0A6V7QSD9_ANACO</name>
<accession>A0A6V7QSD9</accession>
<feature type="transmembrane region" description="Helical" evidence="1">
    <location>
        <begin position="44"/>
        <end position="62"/>
    </location>
</feature>
<dbReference type="AlphaFoldDB" id="A0A6V7QSD9"/>
<dbReference type="EMBL" id="CAJEUB010000006">
    <property type="protein sequence ID" value="CAD1845858.1"/>
    <property type="molecule type" value="Genomic_DNA"/>
</dbReference>
<keyword evidence="1" id="KW-0812">Transmembrane</keyword>
<evidence type="ECO:0000256" key="1">
    <source>
        <dbReference type="SAM" id="Phobius"/>
    </source>
</evidence>
<sequence>MFSALPYGGAPVAAIGFEPYSRFPPSFSVAAIGFSALPYGGAPVGVALAGSLSLSFLLYLAINTERFRIPDIFRLLSACGALACYRRGPVRYFVLLSCGNMFPRFSAHYLSAILINDQALLSLKQGCMSLGFTQSLASNLQKLSKLQSIRLDGCPVTSAGLKAIANSCSSLKELSLS</sequence>
<gene>
    <name evidence="2" type="ORF">CB5_LOCUS29069</name>
</gene>